<keyword evidence="3" id="KW-1185">Reference proteome</keyword>
<dbReference type="AlphaFoldDB" id="A0A556M4U2"/>
<dbReference type="InterPro" id="IPR036514">
    <property type="entry name" value="SGNH_hydro_sf"/>
</dbReference>
<dbReference type="PANTHER" id="PTHR30383:SF5">
    <property type="entry name" value="SGNH HYDROLASE-TYPE ESTERASE DOMAIN-CONTAINING PROTEIN"/>
    <property type="match status" value="1"/>
</dbReference>
<evidence type="ECO:0000259" key="1">
    <source>
        <dbReference type="Pfam" id="PF13472"/>
    </source>
</evidence>
<sequence>MNKPRHLLFFGDSLTAGYGLANPATESFPALIEKRIAEAGLTYEVSNAGKSGDTSAGGLQRLDHWLSKPIDVFVLELGINDVIRRIPPAATLAYLSAIIVKVKEKYPDARIALMGMQLPPNFHSATAVQFSSVYQKLAEEFEPAFVPFFLEGVAGHRELNLRDGLHPSAAGYQVIANHIWPLLTKLLT</sequence>
<feature type="domain" description="SGNH hydrolase-type esterase" evidence="1">
    <location>
        <begin position="9"/>
        <end position="174"/>
    </location>
</feature>
<accession>A0A556M4U2</accession>
<dbReference type="CDD" id="cd01822">
    <property type="entry name" value="Lysophospholipase_L1_like"/>
    <property type="match status" value="1"/>
</dbReference>
<dbReference type="EMBL" id="VLPK01000013">
    <property type="protein sequence ID" value="TSJ34888.1"/>
    <property type="molecule type" value="Genomic_DNA"/>
</dbReference>
<comment type="caution">
    <text evidence="2">The sequence shown here is derived from an EMBL/GenBank/DDBJ whole genome shotgun (WGS) entry which is preliminary data.</text>
</comment>
<dbReference type="Pfam" id="PF13472">
    <property type="entry name" value="Lipase_GDSL_2"/>
    <property type="match status" value="1"/>
</dbReference>
<dbReference type="InterPro" id="IPR051532">
    <property type="entry name" value="Ester_Hydrolysis_Enzymes"/>
</dbReference>
<dbReference type="RefSeq" id="WP_144250910.1">
    <property type="nucleotide sequence ID" value="NZ_VLPK01000013.1"/>
</dbReference>
<dbReference type="PROSITE" id="PS01098">
    <property type="entry name" value="LIPASE_GDSL_SER"/>
    <property type="match status" value="1"/>
</dbReference>
<reference evidence="2 3" key="1">
    <citation type="submission" date="2019-07" db="EMBL/GenBank/DDBJ databases">
        <authorList>
            <person name="Huq M.A."/>
        </authorList>
    </citation>
    <scope>NUCLEOTIDE SEQUENCE [LARGE SCALE GENOMIC DNA]</scope>
    <source>
        <strain evidence="2 3">MAH-19</strain>
    </source>
</reference>
<gene>
    <name evidence="2" type="ORF">FO440_24230</name>
</gene>
<evidence type="ECO:0000313" key="2">
    <source>
        <dbReference type="EMBL" id="TSJ34888.1"/>
    </source>
</evidence>
<name>A0A556M4U2_9SPHI</name>
<organism evidence="2 3">
    <name type="scientific">Mucilaginibacter corticis</name>
    <dbReference type="NCBI Taxonomy" id="2597670"/>
    <lineage>
        <taxon>Bacteria</taxon>
        <taxon>Pseudomonadati</taxon>
        <taxon>Bacteroidota</taxon>
        <taxon>Sphingobacteriia</taxon>
        <taxon>Sphingobacteriales</taxon>
        <taxon>Sphingobacteriaceae</taxon>
        <taxon>Mucilaginibacter</taxon>
    </lineage>
</organism>
<dbReference type="InterPro" id="IPR013830">
    <property type="entry name" value="SGNH_hydro"/>
</dbReference>
<evidence type="ECO:0000313" key="3">
    <source>
        <dbReference type="Proteomes" id="UP000318733"/>
    </source>
</evidence>
<protein>
    <submittedName>
        <fullName evidence="2">Arylesterase</fullName>
    </submittedName>
</protein>
<dbReference type="Gene3D" id="3.40.50.1110">
    <property type="entry name" value="SGNH hydrolase"/>
    <property type="match status" value="1"/>
</dbReference>
<dbReference type="PANTHER" id="PTHR30383">
    <property type="entry name" value="THIOESTERASE 1/PROTEASE 1/LYSOPHOSPHOLIPASE L1"/>
    <property type="match status" value="1"/>
</dbReference>
<dbReference type="InterPro" id="IPR008265">
    <property type="entry name" value="Lipase_GDSL_AS"/>
</dbReference>
<dbReference type="GO" id="GO:0006629">
    <property type="term" value="P:lipid metabolic process"/>
    <property type="evidence" value="ECO:0007669"/>
    <property type="project" value="InterPro"/>
</dbReference>
<dbReference type="GO" id="GO:0004622">
    <property type="term" value="F:phosphatidylcholine lysophospholipase activity"/>
    <property type="evidence" value="ECO:0007669"/>
    <property type="project" value="TreeGrafter"/>
</dbReference>
<dbReference type="Proteomes" id="UP000318733">
    <property type="component" value="Unassembled WGS sequence"/>
</dbReference>
<dbReference type="OrthoDB" id="9786188at2"/>
<proteinExistence type="predicted"/>
<dbReference type="SUPFAM" id="SSF52266">
    <property type="entry name" value="SGNH hydrolase"/>
    <property type="match status" value="1"/>
</dbReference>